<organism evidence="1">
    <name type="scientific">Anguilla anguilla</name>
    <name type="common">European freshwater eel</name>
    <name type="synonym">Muraena anguilla</name>
    <dbReference type="NCBI Taxonomy" id="7936"/>
    <lineage>
        <taxon>Eukaryota</taxon>
        <taxon>Metazoa</taxon>
        <taxon>Chordata</taxon>
        <taxon>Craniata</taxon>
        <taxon>Vertebrata</taxon>
        <taxon>Euteleostomi</taxon>
        <taxon>Actinopterygii</taxon>
        <taxon>Neopterygii</taxon>
        <taxon>Teleostei</taxon>
        <taxon>Anguilliformes</taxon>
        <taxon>Anguillidae</taxon>
        <taxon>Anguilla</taxon>
    </lineage>
</organism>
<reference evidence="1" key="1">
    <citation type="submission" date="2014-11" db="EMBL/GenBank/DDBJ databases">
        <authorList>
            <person name="Amaro Gonzalez C."/>
        </authorList>
    </citation>
    <scope>NUCLEOTIDE SEQUENCE</scope>
</reference>
<protein>
    <submittedName>
        <fullName evidence="1">Uncharacterized protein</fullName>
    </submittedName>
</protein>
<dbReference type="EMBL" id="GBXM01013057">
    <property type="protein sequence ID" value="JAH95520.1"/>
    <property type="molecule type" value="Transcribed_RNA"/>
</dbReference>
<reference evidence="1" key="2">
    <citation type="journal article" date="2015" name="Fish Shellfish Immunol.">
        <title>Early steps in the European eel (Anguilla anguilla)-Vibrio vulnificus interaction in the gills: Role of the RtxA13 toxin.</title>
        <authorList>
            <person name="Callol A."/>
            <person name="Pajuelo D."/>
            <person name="Ebbesson L."/>
            <person name="Teles M."/>
            <person name="MacKenzie S."/>
            <person name="Amaro C."/>
        </authorList>
    </citation>
    <scope>NUCLEOTIDE SEQUENCE</scope>
</reference>
<proteinExistence type="predicted"/>
<sequence>MWVVCRSAVLPCRSLRKNAQEETFQMGVCAGSQTDVTALFCELPH</sequence>
<accession>A0A0E9X0V3</accession>
<name>A0A0E9X0V3_ANGAN</name>
<evidence type="ECO:0000313" key="1">
    <source>
        <dbReference type="EMBL" id="JAH95520.1"/>
    </source>
</evidence>
<dbReference type="AlphaFoldDB" id="A0A0E9X0V3"/>